<comment type="caution">
    <text evidence="1">The sequence shown here is derived from an EMBL/GenBank/DDBJ whole genome shotgun (WGS) entry which is preliminary data.</text>
</comment>
<dbReference type="EMBL" id="JACXAJ010000001">
    <property type="protein sequence ID" value="MBD1395783.1"/>
    <property type="molecule type" value="Genomic_DNA"/>
</dbReference>
<organism evidence="1 2">
    <name type="scientific">Pontibacter aquaedesilientis</name>
    <dbReference type="NCBI Taxonomy" id="2766980"/>
    <lineage>
        <taxon>Bacteria</taxon>
        <taxon>Pseudomonadati</taxon>
        <taxon>Bacteroidota</taxon>
        <taxon>Cytophagia</taxon>
        <taxon>Cytophagales</taxon>
        <taxon>Hymenobacteraceae</taxon>
        <taxon>Pontibacter</taxon>
    </lineage>
</organism>
<protein>
    <recommendedName>
        <fullName evidence="3">STAS/SEC14 domain-containing protein</fullName>
    </recommendedName>
</protein>
<evidence type="ECO:0000313" key="2">
    <source>
        <dbReference type="Proteomes" id="UP000625551"/>
    </source>
</evidence>
<dbReference type="RefSeq" id="WP_191181945.1">
    <property type="nucleotide sequence ID" value="NZ_JACXAJ010000001.1"/>
</dbReference>
<sequence length="147" mass="17072">MFEKKEIAPSTTKKELQKANGDIFLEIRRMSDNSFIATNWIGLQSLETVMMGSTQILTMLRERPCKGFLHGNHELIGPWEIAVNWLVQKWMPQAKAGGIRYYAYVQGPGIYGQRSFDAFYELVKNEFEVKVFTEEEDAKEWLQEKSL</sequence>
<reference evidence="1 2" key="1">
    <citation type="submission" date="2020-09" db="EMBL/GenBank/DDBJ databases">
        <title>Genome sequencing and assembly of Pontibacter sp.</title>
        <authorList>
            <person name="Chhetri G."/>
        </authorList>
    </citation>
    <scope>NUCLEOTIDE SEQUENCE [LARGE SCALE GENOMIC DNA]</scope>
    <source>
        <strain evidence="1 2">JH31</strain>
    </source>
</reference>
<proteinExistence type="predicted"/>
<keyword evidence="2" id="KW-1185">Reference proteome</keyword>
<gene>
    <name evidence="1" type="ORF">H9Q13_01280</name>
</gene>
<evidence type="ECO:0008006" key="3">
    <source>
        <dbReference type="Google" id="ProtNLM"/>
    </source>
</evidence>
<dbReference type="Proteomes" id="UP000625551">
    <property type="component" value="Unassembled WGS sequence"/>
</dbReference>
<accession>A0ABR7XBU2</accession>
<name>A0ABR7XBU2_9BACT</name>
<evidence type="ECO:0000313" key="1">
    <source>
        <dbReference type="EMBL" id="MBD1395783.1"/>
    </source>
</evidence>